<sequence>PNTEEELKALIYWRIERIYGELTEACQQEVDKIKKVQNRQKEYYEKRN</sequence>
<comment type="caution">
    <text evidence="1">The sequence shown here is derived from an EMBL/GenBank/DDBJ whole genome shotgun (WGS) entry which is preliminary data.</text>
</comment>
<organism evidence="1 2">
    <name type="scientific">Racocetra fulgida</name>
    <dbReference type="NCBI Taxonomy" id="60492"/>
    <lineage>
        <taxon>Eukaryota</taxon>
        <taxon>Fungi</taxon>
        <taxon>Fungi incertae sedis</taxon>
        <taxon>Mucoromycota</taxon>
        <taxon>Glomeromycotina</taxon>
        <taxon>Glomeromycetes</taxon>
        <taxon>Diversisporales</taxon>
        <taxon>Gigasporaceae</taxon>
        <taxon>Racocetra</taxon>
    </lineage>
</organism>
<proteinExistence type="predicted"/>
<dbReference type="Proteomes" id="UP000789396">
    <property type="component" value="Unassembled WGS sequence"/>
</dbReference>
<name>A0A9N9HZI2_9GLOM</name>
<evidence type="ECO:0000313" key="2">
    <source>
        <dbReference type="Proteomes" id="UP000789396"/>
    </source>
</evidence>
<protein>
    <submittedName>
        <fullName evidence="1">19821_t:CDS:1</fullName>
    </submittedName>
</protein>
<reference evidence="1" key="1">
    <citation type="submission" date="2021-06" db="EMBL/GenBank/DDBJ databases">
        <authorList>
            <person name="Kallberg Y."/>
            <person name="Tangrot J."/>
            <person name="Rosling A."/>
        </authorList>
    </citation>
    <scope>NUCLEOTIDE SEQUENCE</scope>
    <source>
        <strain evidence="1">IN212</strain>
    </source>
</reference>
<feature type="non-terminal residue" evidence="1">
    <location>
        <position position="1"/>
    </location>
</feature>
<accession>A0A9N9HZI2</accession>
<evidence type="ECO:0000313" key="1">
    <source>
        <dbReference type="EMBL" id="CAG8714584.1"/>
    </source>
</evidence>
<dbReference type="AlphaFoldDB" id="A0A9N9HZI2"/>
<gene>
    <name evidence="1" type="ORF">RFULGI_LOCUS11066</name>
</gene>
<keyword evidence="2" id="KW-1185">Reference proteome</keyword>
<dbReference type="EMBL" id="CAJVPZ010023181">
    <property type="protein sequence ID" value="CAG8714584.1"/>
    <property type="molecule type" value="Genomic_DNA"/>
</dbReference>